<dbReference type="AlphaFoldDB" id="A0A9Q6SAS4"/>
<geneLocation type="plasmid" evidence="4"/>
<dbReference type="RefSeq" id="WP_107203314.1">
    <property type="nucleotide sequence ID" value="NZ_CP015960.1"/>
</dbReference>
<gene>
    <name evidence="3" type="ORF">A9O66_36915</name>
    <name evidence="2" type="ORF">VOI32_33495</name>
</gene>
<name>A0A9Q6SAS4_9BURK</name>
<dbReference type="Gene3D" id="2.40.160.10">
    <property type="entry name" value="Porin"/>
    <property type="match status" value="1"/>
</dbReference>
<evidence type="ECO:0000313" key="4">
    <source>
        <dbReference type="Proteomes" id="UP000509548"/>
    </source>
</evidence>
<keyword evidence="5" id="KW-1185">Reference proteome</keyword>
<keyword evidence="3" id="KW-0614">Plasmid</keyword>
<reference evidence="3 4" key="1">
    <citation type="journal article" date="2014" name="Genome Announc.">
        <title>Draft Genome Sequence of the Haloacid-Degrading Burkholderia caribensis Strain MBA4.</title>
        <authorList>
            <person name="Pan Y."/>
            <person name="Kong K.F."/>
            <person name="Tsang J.S."/>
        </authorList>
    </citation>
    <scope>NUCLEOTIDE SEQUENCE [LARGE SCALE GENOMIC DNA]</scope>
    <source>
        <strain evidence="3 4">852011</strain>
    </source>
</reference>
<evidence type="ECO:0000313" key="3">
    <source>
        <dbReference type="EMBL" id="QLB67945.1"/>
    </source>
</evidence>
<geneLocation type="plasmid" evidence="3">
    <name>unnamed</name>
</geneLocation>
<organism evidence="3 4">
    <name type="scientific">Paraburkholderia caribensis</name>
    <dbReference type="NCBI Taxonomy" id="75105"/>
    <lineage>
        <taxon>Bacteria</taxon>
        <taxon>Pseudomonadati</taxon>
        <taxon>Pseudomonadota</taxon>
        <taxon>Betaproteobacteria</taxon>
        <taxon>Burkholderiales</taxon>
        <taxon>Burkholderiaceae</taxon>
        <taxon>Paraburkholderia</taxon>
    </lineage>
</organism>
<sequence length="216" mass="22286">MGKGLLLLAGVGGGIGSAYALALPDGLNQEIQELRQQLAALSKRLDQLTSNQPGPAPNQTPSSAQHVDAAAPATRATAYAEAPAAASSTAAEASAPSWSSGMPSRVREFLTAIGNMELYGDLNLSVDSPLAFVYQLETQIDVSATAGAANSNAAQDSTVKGALTSRNSFIGLAAPSWGALKIGKDGCALQDVDTAHESVLLHTGRVHKRRRTTLKH</sequence>
<dbReference type="InterPro" id="IPR023614">
    <property type="entry name" value="Porin_dom_sf"/>
</dbReference>
<feature type="compositionally biased region" description="Polar residues" evidence="1">
    <location>
        <begin position="48"/>
        <end position="65"/>
    </location>
</feature>
<accession>A0A9Q6SAS4</accession>
<evidence type="ECO:0000313" key="2">
    <source>
        <dbReference type="EMBL" id="MEO1758829.1"/>
    </source>
</evidence>
<dbReference type="EMBL" id="JAYLVJ010000062">
    <property type="protein sequence ID" value="MEO1758829.1"/>
    <property type="molecule type" value="Genomic_DNA"/>
</dbReference>
<protein>
    <submittedName>
        <fullName evidence="3">Uncharacterized protein</fullName>
    </submittedName>
</protein>
<reference evidence="3" key="2">
    <citation type="submission" date="2016-06" db="EMBL/GenBank/DDBJ databases">
        <authorList>
            <person name="Huang P."/>
            <person name="Jiang X."/>
            <person name="Liu X."/>
        </authorList>
    </citation>
    <scope>NUCLEOTIDE SEQUENCE</scope>
    <source>
        <strain evidence="3">852011</strain>
        <plasmid evidence="3">unnamed</plasmid>
    </source>
</reference>
<proteinExistence type="predicted"/>
<dbReference type="Proteomes" id="UP001462961">
    <property type="component" value="Unassembled WGS sequence"/>
</dbReference>
<feature type="region of interest" description="Disordered" evidence="1">
    <location>
        <begin position="48"/>
        <end position="73"/>
    </location>
</feature>
<dbReference type="EMBL" id="CP015960">
    <property type="protein sequence ID" value="QLB67945.1"/>
    <property type="molecule type" value="Genomic_DNA"/>
</dbReference>
<dbReference type="Proteomes" id="UP000509548">
    <property type="component" value="Plasmid unnamed"/>
</dbReference>
<evidence type="ECO:0000256" key="1">
    <source>
        <dbReference type="SAM" id="MobiDB-lite"/>
    </source>
</evidence>
<reference evidence="2 5" key="3">
    <citation type="submission" date="2024-01" db="EMBL/GenBank/DDBJ databases">
        <title>The diversity of rhizobia nodulating Mimosa spp. in eleven states of Brazil covering several biomes is determined by host plant, location, and edaphic factors.</title>
        <authorList>
            <person name="Rouws L."/>
            <person name="Barauna A."/>
            <person name="Beukes C."/>
            <person name="De Faria S.M."/>
            <person name="Gross E."/>
            <person name="Dos Reis Junior F.B."/>
            <person name="Simon M."/>
            <person name="Maluk M."/>
            <person name="Odee D.W."/>
            <person name="Kenicer G."/>
            <person name="Young J.P.W."/>
            <person name="Reis V.M."/>
            <person name="Zilli J."/>
            <person name="James E.K."/>
        </authorList>
    </citation>
    <scope>NUCLEOTIDE SEQUENCE [LARGE SCALE GENOMIC DNA]</scope>
    <source>
        <strain evidence="2 5">JHI1651</strain>
    </source>
</reference>
<evidence type="ECO:0000313" key="5">
    <source>
        <dbReference type="Proteomes" id="UP001462961"/>
    </source>
</evidence>